<dbReference type="GO" id="GO:0022857">
    <property type="term" value="F:transmembrane transporter activity"/>
    <property type="evidence" value="ECO:0007669"/>
    <property type="project" value="InterPro"/>
</dbReference>
<feature type="region of interest" description="Disordered" evidence="7">
    <location>
        <begin position="1"/>
        <end position="25"/>
    </location>
</feature>
<comment type="subcellular location">
    <subcellularLocation>
        <location evidence="1">Membrane</location>
        <topology evidence="1">Multi-pass membrane protein</topology>
    </subcellularLocation>
</comment>
<dbReference type="Proteomes" id="UP001165205">
    <property type="component" value="Unassembled WGS sequence"/>
</dbReference>
<dbReference type="AlphaFoldDB" id="A0AAN4YPU6"/>
<dbReference type="EMBL" id="BSYA01000096">
    <property type="protein sequence ID" value="GMG32175.1"/>
    <property type="molecule type" value="Genomic_DNA"/>
</dbReference>
<evidence type="ECO:0000256" key="4">
    <source>
        <dbReference type="ARBA" id="ARBA00022692"/>
    </source>
</evidence>
<keyword evidence="3" id="KW-0813">Transport</keyword>
<evidence type="ECO:0000256" key="7">
    <source>
        <dbReference type="SAM" id="MobiDB-lite"/>
    </source>
</evidence>
<organism evidence="8 9">
    <name type="scientific">Aspergillus oryzae</name>
    <name type="common">Yellow koji mold</name>
    <dbReference type="NCBI Taxonomy" id="5062"/>
    <lineage>
        <taxon>Eukaryota</taxon>
        <taxon>Fungi</taxon>
        <taxon>Dikarya</taxon>
        <taxon>Ascomycota</taxon>
        <taxon>Pezizomycotina</taxon>
        <taxon>Eurotiomycetes</taxon>
        <taxon>Eurotiomycetidae</taxon>
        <taxon>Eurotiales</taxon>
        <taxon>Aspergillaceae</taxon>
        <taxon>Aspergillus</taxon>
        <taxon>Aspergillus subgen. Circumdati</taxon>
    </lineage>
</organism>
<dbReference type="GO" id="GO:0000329">
    <property type="term" value="C:fungal-type vacuole membrane"/>
    <property type="evidence" value="ECO:0007669"/>
    <property type="project" value="TreeGrafter"/>
</dbReference>
<evidence type="ECO:0000256" key="3">
    <source>
        <dbReference type="ARBA" id="ARBA00022448"/>
    </source>
</evidence>
<keyword evidence="6" id="KW-0472">Membrane</keyword>
<accession>A0AAN4YPU6</accession>
<comment type="similarity">
    <text evidence="2">Belongs to the purine-cytosine permease (2.A.39) family.</text>
</comment>
<evidence type="ECO:0000313" key="8">
    <source>
        <dbReference type="EMBL" id="GMG32175.1"/>
    </source>
</evidence>
<sequence>METYTLEAGKEAQAELSAAPFEEETPTKPRGLFARIRYYEEYLDRKLGIESHSLDRVLPEGRNPPNSLAMAFMWASATMNISCFSTGFLGKQFGLSLGQTIPIIICSTLMGAAVTVRIPFPTLLRLVEGSDVFGI</sequence>
<protein>
    <submittedName>
        <fullName evidence="8">Unnamed protein product</fullName>
    </submittedName>
</protein>
<evidence type="ECO:0000313" key="9">
    <source>
        <dbReference type="Proteomes" id="UP001165205"/>
    </source>
</evidence>
<dbReference type="Gene3D" id="1.10.4160.10">
    <property type="entry name" value="Hydantoin permease"/>
    <property type="match status" value="1"/>
</dbReference>
<keyword evidence="5" id="KW-1133">Transmembrane helix</keyword>
<comment type="caution">
    <text evidence="8">The sequence shown here is derived from an EMBL/GenBank/DDBJ whole genome shotgun (WGS) entry which is preliminary data.</text>
</comment>
<proteinExistence type="inferred from homology"/>
<dbReference type="PANTHER" id="PTHR31806:SF7">
    <property type="entry name" value="TRANSPORTER, PUTATIVE (AFU_ORTHOLOGUE AFUA_2G04690)-RELATED"/>
    <property type="match status" value="1"/>
</dbReference>
<gene>
    <name evidence="8" type="ORF">Aory04_000793000</name>
</gene>
<name>A0AAN4YPU6_ASPOZ</name>
<dbReference type="PANTHER" id="PTHR31806">
    <property type="entry name" value="PURINE-CYTOSINE PERMEASE FCY2-RELATED"/>
    <property type="match status" value="1"/>
</dbReference>
<dbReference type="InterPro" id="IPR001248">
    <property type="entry name" value="Pur-cyt_permease"/>
</dbReference>
<evidence type="ECO:0000256" key="6">
    <source>
        <dbReference type="ARBA" id="ARBA00023136"/>
    </source>
</evidence>
<reference evidence="8" key="1">
    <citation type="submission" date="2023-04" db="EMBL/GenBank/DDBJ databases">
        <title>Aspergillus oryzae NBRC 4228.</title>
        <authorList>
            <person name="Ichikawa N."/>
            <person name="Sato H."/>
            <person name="Tonouchi N."/>
        </authorList>
    </citation>
    <scope>NUCLEOTIDE SEQUENCE</scope>
    <source>
        <strain evidence="8">NBRC 4228</strain>
    </source>
</reference>
<dbReference type="Pfam" id="PF02133">
    <property type="entry name" value="Transp_cyt_pur"/>
    <property type="match status" value="1"/>
</dbReference>
<evidence type="ECO:0000256" key="2">
    <source>
        <dbReference type="ARBA" id="ARBA00008974"/>
    </source>
</evidence>
<evidence type="ECO:0000256" key="5">
    <source>
        <dbReference type="ARBA" id="ARBA00022989"/>
    </source>
</evidence>
<dbReference type="GO" id="GO:0005886">
    <property type="term" value="C:plasma membrane"/>
    <property type="evidence" value="ECO:0007669"/>
    <property type="project" value="TreeGrafter"/>
</dbReference>
<evidence type="ECO:0000256" key="1">
    <source>
        <dbReference type="ARBA" id="ARBA00004141"/>
    </source>
</evidence>
<dbReference type="InterPro" id="IPR026030">
    <property type="entry name" value="Pur-cyt_permease_Fcy2/21/22"/>
</dbReference>
<keyword evidence="4" id="KW-0812">Transmembrane</keyword>